<name>A0AAE1Q7M3_9EUCA</name>
<dbReference type="PANTHER" id="PTHR31594">
    <property type="entry name" value="AIG1-TYPE G DOMAIN-CONTAINING PROTEIN"/>
    <property type="match status" value="1"/>
</dbReference>
<dbReference type="AlphaFoldDB" id="A0AAE1Q7M3"/>
<evidence type="ECO:0000256" key="2">
    <source>
        <dbReference type="ARBA" id="ARBA00022741"/>
    </source>
</evidence>
<dbReference type="Gene3D" id="3.40.50.300">
    <property type="entry name" value="P-loop containing nucleotide triphosphate hydrolases"/>
    <property type="match status" value="1"/>
</dbReference>
<dbReference type="InterPro" id="IPR003961">
    <property type="entry name" value="FN3_dom"/>
</dbReference>
<dbReference type="Proteomes" id="UP001292094">
    <property type="component" value="Unassembled WGS sequence"/>
</dbReference>
<evidence type="ECO:0000313" key="5">
    <source>
        <dbReference type="Proteomes" id="UP001292094"/>
    </source>
</evidence>
<dbReference type="Gene3D" id="2.60.40.10">
    <property type="entry name" value="Immunoglobulins"/>
    <property type="match status" value="2"/>
</dbReference>
<dbReference type="SUPFAM" id="SSF52540">
    <property type="entry name" value="P-loop containing nucleoside triphosphate hydrolases"/>
    <property type="match status" value="1"/>
</dbReference>
<dbReference type="Pfam" id="PF21109">
    <property type="entry name" value="Stonustoxin_helical"/>
    <property type="match status" value="1"/>
</dbReference>
<dbReference type="SMART" id="SM00060">
    <property type="entry name" value="FN3"/>
    <property type="match status" value="2"/>
</dbReference>
<dbReference type="InterPro" id="IPR048997">
    <property type="entry name" value="Stonustoxin-like_helical"/>
</dbReference>
<dbReference type="InterPro" id="IPR052090">
    <property type="entry name" value="Cytolytic_pore-forming_toxin"/>
</dbReference>
<dbReference type="CDD" id="cd00063">
    <property type="entry name" value="FN3"/>
    <property type="match status" value="2"/>
</dbReference>
<dbReference type="PANTHER" id="PTHR31594:SF14">
    <property type="entry name" value="FIBRONECTIN TYPE-III DOMAIN-CONTAINING PROTEIN"/>
    <property type="match status" value="1"/>
</dbReference>
<keyword evidence="2" id="KW-0547">Nucleotide-binding</keyword>
<protein>
    <recommendedName>
        <fullName evidence="3">Fibronectin type-III domain-containing protein</fullName>
    </recommendedName>
</protein>
<dbReference type="CDD" id="cd00882">
    <property type="entry name" value="Ras_like_GTPase"/>
    <property type="match status" value="1"/>
</dbReference>
<dbReference type="InterPro" id="IPR027417">
    <property type="entry name" value="P-loop_NTPase"/>
</dbReference>
<dbReference type="PROSITE" id="PS50853">
    <property type="entry name" value="FN3"/>
    <property type="match status" value="2"/>
</dbReference>
<sequence>MAYSNKVHTVAALGRPFHLGSLYDMRSEQIISGVTLWNKEDLDKVTHKQRSSNSDFHVIASNTFSDCASALDISGSLKLSFMGGLVDISGAAKILNNRQLTGRSQRVVLQYKCTTVAEELTMERLGPGCITHPQIFDQGFATHVVTGIEYGAHAFFVFDRIFKYSESEKAKTFNLEATIKMVSIDATYKSSDHDEQMDDNMECRFYGDFALSENITTYKDAVKTYRELPKLLGKTFENAVPVKVTLFPLVLLDSRASRLVREISNHLISDTENTLETLHNLRVRCNDMLSSDISNSCPNFCLEISEFSSLIQDYKYSFQGDLLSLLPIIRGGGEEEIRLTELLERKEKSPFSNHFLNSWIDKKEAQLKILDEYLTYLPEITFATAIGDFEKMVLSPSNRHVLRLVIYIPSMRFQLENMKKYIRNKEPGENCQHMLETSMIPGLIYSKSNVNSILRSFKMFVISNRDKTSSSFIAMQEATDAKELSVSILHYKDGVCKSKDYQLPSAPGKVTVAEDDIWHDCVIISWSPPEHGAATTQMYCVTYKESESDQSANTVWSDTCQTTLCNLTPNTKYQVAVQAWCEVGYSTCSDISEVKTRPASPPGIPTVHLISPTTVQLRWSPPLIMAPTCSLKSYTVRQKKDSQGEEWITKKDQVMDYYSCTLTISSDSPLTFTVVANCNPAGRSRYSQPNDFIVNAGSKATTELKEELIRSSQLVNVGLPGIYQPPFNLTVNRSEEGITRYELGQKCAATEKIIILLGETGVGKTTFLNAMMNYIFGVTWDDPFRFMLGKESNCNNPSESQTTHVTSYTLHYQDGFLVPYTLTFIDTPGFGSHGGIPRDHEIISHIKNLFATRSSGSITYLNCICLIVPASQSRLTSTQQYISDQIRTIFSDNITENIYLLFTFADAMKPQALNTMKKAGIPFKKYYKFNNSFLTGIDNENEDDDDDEDFDNDFNRHFWNMGQIGYRQFLNDLTQVSARDPIWRDWTPKFCAAR</sequence>
<keyword evidence="5" id="KW-1185">Reference proteome</keyword>
<dbReference type="PROSITE" id="PS00675">
    <property type="entry name" value="SIGMA54_INTERACT_1"/>
    <property type="match status" value="1"/>
</dbReference>
<dbReference type="InterPro" id="IPR036116">
    <property type="entry name" value="FN3_sf"/>
</dbReference>
<comment type="similarity">
    <text evidence="1">Belongs to the TRAFAC class TrmE-Era-EngA-EngB-Septin-like GTPase superfamily. AIG1/Toc34/Toc159-like paraseptin GTPase family. IAN subfamily.</text>
</comment>
<proteinExistence type="inferred from homology"/>
<dbReference type="Pfam" id="PF00041">
    <property type="entry name" value="fn3"/>
    <property type="match status" value="1"/>
</dbReference>
<dbReference type="EMBL" id="JAWZYT010000676">
    <property type="protein sequence ID" value="KAK4320302.1"/>
    <property type="molecule type" value="Genomic_DNA"/>
</dbReference>
<accession>A0AAE1Q7M3</accession>
<feature type="domain" description="Fibronectin type-III" evidence="3">
    <location>
        <begin position="506"/>
        <end position="599"/>
    </location>
</feature>
<feature type="domain" description="Fibronectin type-III" evidence="3">
    <location>
        <begin position="601"/>
        <end position="697"/>
    </location>
</feature>
<dbReference type="Pfam" id="PF04548">
    <property type="entry name" value="AIG1"/>
    <property type="match status" value="1"/>
</dbReference>
<dbReference type="SUPFAM" id="SSF49265">
    <property type="entry name" value="Fibronectin type III"/>
    <property type="match status" value="1"/>
</dbReference>
<comment type="caution">
    <text evidence="4">The sequence shown here is derived from an EMBL/GenBank/DDBJ whole genome shotgun (WGS) entry which is preliminary data.</text>
</comment>
<dbReference type="InterPro" id="IPR006703">
    <property type="entry name" value="G_AIG1"/>
</dbReference>
<organism evidence="4 5">
    <name type="scientific">Petrolisthes manimaculis</name>
    <dbReference type="NCBI Taxonomy" id="1843537"/>
    <lineage>
        <taxon>Eukaryota</taxon>
        <taxon>Metazoa</taxon>
        <taxon>Ecdysozoa</taxon>
        <taxon>Arthropoda</taxon>
        <taxon>Crustacea</taxon>
        <taxon>Multicrustacea</taxon>
        <taxon>Malacostraca</taxon>
        <taxon>Eumalacostraca</taxon>
        <taxon>Eucarida</taxon>
        <taxon>Decapoda</taxon>
        <taxon>Pleocyemata</taxon>
        <taxon>Anomura</taxon>
        <taxon>Galatheoidea</taxon>
        <taxon>Porcellanidae</taxon>
        <taxon>Petrolisthes</taxon>
    </lineage>
</organism>
<evidence type="ECO:0000259" key="3">
    <source>
        <dbReference type="PROSITE" id="PS50853"/>
    </source>
</evidence>
<dbReference type="InterPro" id="IPR013783">
    <property type="entry name" value="Ig-like_fold"/>
</dbReference>
<dbReference type="InterPro" id="IPR025662">
    <property type="entry name" value="Sigma_54_int_dom_ATP-bd_1"/>
</dbReference>
<dbReference type="GO" id="GO:0005525">
    <property type="term" value="F:GTP binding"/>
    <property type="evidence" value="ECO:0007669"/>
    <property type="project" value="InterPro"/>
</dbReference>
<evidence type="ECO:0000256" key="1">
    <source>
        <dbReference type="ARBA" id="ARBA00008535"/>
    </source>
</evidence>
<evidence type="ECO:0000313" key="4">
    <source>
        <dbReference type="EMBL" id="KAK4320302.1"/>
    </source>
</evidence>
<gene>
    <name evidence="4" type="ORF">Pmani_008808</name>
</gene>
<reference evidence="4" key="1">
    <citation type="submission" date="2023-11" db="EMBL/GenBank/DDBJ databases">
        <title>Genome assemblies of two species of porcelain crab, Petrolisthes cinctipes and Petrolisthes manimaculis (Anomura: Porcellanidae).</title>
        <authorList>
            <person name="Angst P."/>
        </authorList>
    </citation>
    <scope>NUCLEOTIDE SEQUENCE</scope>
    <source>
        <strain evidence="4">PB745_02</strain>
        <tissue evidence="4">Gill</tissue>
    </source>
</reference>